<dbReference type="AlphaFoldDB" id="S9U5D7"/>
<evidence type="ECO:0000256" key="1">
    <source>
        <dbReference type="ARBA" id="ARBA00006484"/>
    </source>
</evidence>
<name>S9U5D7_9TRYP</name>
<dbReference type="PANTHER" id="PTHR43639">
    <property type="entry name" value="OXIDOREDUCTASE, SHORT-CHAIN DEHYDROGENASE/REDUCTASE FAMILY (AFU_ORTHOLOGUE AFUA_5G02870)"/>
    <property type="match status" value="1"/>
</dbReference>
<dbReference type="NCBIfam" id="TIGR02685">
    <property type="entry name" value="pter_reduc_Leis"/>
    <property type="match status" value="1"/>
</dbReference>
<reference evidence="6" key="2">
    <citation type="submission" date="2013-03" db="EMBL/GenBank/DDBJ databases">
        <authorList>
            <person name="Motta M.C.M."/>
            <person name="Martins A.C.A."/>
            <person name="Preta C.M.C.C."/>
            <person name="Silva R."/>
            <person name="de Souza S.S."/>
            <person name="Klein C.C."/>
            <person name="de Almeida L.G.P."/>
            <person name="Cunha O.L."/>
            <person name="Colabardini A.C."/>
            <person name="Lima B.A."/>
            <person name="Machado C.R."/>
            <person name="Soares C.M.A."/>
            <person name="de Menezes C.B.A."/>
            <person name="Bartolomeu D.C."/>
            <person name="Grisard E.C."/>
            <person name="Fantinatti-Garboggini F."/>
            <person name="Rodrigues-Luiz G.F."/>
            <person name="Wagner G."/>
            <person name="Goldman G.H."/>
            <person name="Fietto J.L.R."/>
            <person name="Ciapina L.P."/>
            <person name="Brocchi M."/>
            <person name="Elias M.C."/>
            <person name="Goldman M.H.S."/>
            <person name="Sagot M.-F."/>
            <person name="Pereira M."/>
            <person name="Stoco P.H."/>
            <person name="Teixeira S.M.R."/>
            <person name="de Mendonca-Neto R.P."/>
            <person name="Maciel T.E.F."/>
            <person name="Mendes T.A.O."/>
            <person name="Urmenyi T.P."/>
            <person name="Teixeira M.M.G."/>
            <person name="de Camargo E.F.P."/>
            <person name="de Sousa W."/>
            <person name="Schenkman S."/>
            <person name="de Vasconcelos A.T.R."/>
        </authorList>
    </citation>
    <scope>NUCLEOTIDE SEQUENCE</scope>
</reference>
<evidence type="ECO:0000256" key="2">
    <source>
        <dbReference type="ARBA" id="ARBA00023002"/>
    </source>
</evidence>
<evidence type="ECO:0000313" key="5">
    <source>
        <dbReference type="EMBL" id="EPY24832.1"/>
    </source>
</evidence>
<dbReference type="Pfam" id="PF13561">
    <property type="entry name" value="adh_short_C2"/>
    <property type="match status" value="1"/>
</dbReference>
<dbReference type="PANTHER" id="PTHR43639:SF1">
    <property type="entry name" value="SHORT-CHAIN DEHYDROGENASE_REDUCTASE FAMILY PROTEIN"/>
    <property type="match status" value="1"/>
</dbReference>
<dbReference type="SUPFAM" id="SSF51735">
    <property type="entry name" value="NAD(P)-binding Rossmann-fold domains"/>
    <property type="match status" value="1"/>
</dbReference>
<evidence type="ECO:0000313" key="4">
    <source>
        <dbReference type="EMBL" id="EPY20336.1"/>
    </source>
</evidence>
<dbReference type="EMBL" id="ATMH01006365">
    <property type="protein sequence ID" value="EPY26012.1"/>
    <property type="molecule type" value="Genomic_DNA"/>
</dbReference>
<evidence type="ECO:0000313" key="6">
    <source>
        <dbReference type="EMBL" id="EPY26012.1"/>
    </source>
</evidence>
<sequence>MSKVALITGAARRIGRAIALQLHEDGYRVVLHYNTSDDEAKALVETLNAKRADSAVSYKASLLSSVAGDGVPLSQRCEAMVQFCFHTFRRLDVLVNNASAYYPTPLVETGEACQRDATAAEDIFGSNALAPFYLSRAFARRCTNAEDNKLHNRCIVNMVDAMTAQPLLNFTMYTMGKHALDGLIKSSAIELAAVHIRVNGVGPGISFLPVEMPLEEHDVYRSKIPLDKREATGEEIASAVSFLVSDKAQYVTGTTIKVDGGWSLTRA</sequence>
<keyword evidence="2" id="KW-0560">Oxidoreductase</keyword>
<dbReference type="EMBL" id="ATMH01005844">
    <property type="protein sequence ID" value="EPY27252.1"/>
    <property type="molecule type" value="Genomic_DNA"/>
</dbReference>
<dbReference type="OrthoDB" id="1669814at2759"/>
<dbReference type="InterPro" id="IPR002347">
    <property type="entry name" value="SDR_fam"/>
</dbReference>
<dbReference type="Proteomes" id="UP000015354">
    <property type="component" value="Unassembled WGS sequence"/>
</dbReference>
<dbReference type="InterPro" id="IPR036291">
    <property type="entry name" value="NAD(P)-bd_dom_sf"/>
</dbReference>
<dbReference type="EMBL" id="ATMH01009040">
    <property type="protein sequence ID" value="EPY20336.1"/>
    <property type="molecule type" value="Genomic_DNA"/>
</dbReference>
<evidence type="ECO:0000256" key="3">
    <source>
        <dbReference type="PIRSR" id="PIRSR614058-1"/>
    </source>
</evidence>
<reference evidence="6 8" key="1">
    <citation type="journal article" date="2013" name="PLoS ONE">
        <title>Predicting the Proteins of Angomonas deanei, Strigomonas culicis and Their Respective Endosymbionts Reveals New Aspects of the Trypanosomatidae Family.</title>
        <authorList>
            <person name="Motta M.C."/>
            <person name="Martins A.C."/>
            <person name="de Souza S.S."/>
            <person name="Catta-Preta C.M."/>
            <person name="Silva R."/>
            <person name="Klein C.C."/>
            <person name="de Almeida L.G."/>
            <person name="de Lima Cunha O."/>
            <person name="Ciapina L.P."/>
            <person name="Brocchi M."/>
            <person name="Colabardini A.C."/>
            <person name="de Araujo Lima B."/>
            <person name="Machado C.R."/>
            <person name="de Almeida Soares C.M."/>
            <person name="Probst C.M."/>
            <person name="de Menezes C.B."/>
            <person name="Thompson C.E."/>
            <person name="Bartholomeu D.C."/>
            <person name="Gradia D.F."/>
            <person name="Pavoni D.P."/>
            <person name="Grisard E.C."/>
            <person name="Fantinatti-Garboggini F."/>
            <person name="Marchini F.K."/>
            <person name="Rodrigues-Luiz G.F."/>
            <person name="Wagner G."/>
            <person name="Goldman G.H."/>
            <person name="Fietto J.L."/>
            <person name="Elias M.C."/>
            <person name="Goldman M.H."/>
            <person name="Sagot M.F."/>
            <person name="Pereira M."/>
            <person name="Stoco P.H."/>
            <person name="de Mendonca-Neto R.P."/>
            <person name="Teixeira S.M."/>
            <person name="Maciel T.E."/>
            <person name="de Oliveira Mendes T.A."/>
            <person name="Urmenyi T.P."/>
            <person name="de Souza W."/>
            <person name="Schenkman S."/>
            <person name="de Vasconcelos A.T."/>
        </authorList>
    </citation>
    <scope>NUCLEOTIDE SEQUENCE [LARGE SCALE GENOMIC DNA]</scope>
</reference>
<comment type="caution">
    <text evidence="6">The sequence shown here is derived from an EMBL/GenBank/DDBJ whole genome shotgun (WGS) entry which is preliminary data.</text>
</comment>
<dbReference type="GO" id="GO:0016491">
    <property type="term" value="F:oxidoreductase activity"/>
    <property type="evidence" value="ECO:0007669"/>
    <property type="project" value="UniProtKB-KW"/>
</dbReference>
<dbReference type="Gene3D" id="3.40.50.720">
    <property type="entry name" value="NAD(P)-binding Rossmann-like Domain"/>
    <property type="match status" value="1"/>
</dbReference>
<evidence type="ECO:0000313" key="7">
    <source>
        <dbReference type="EMBL" id="EPY27252.1"/>
    </source>
</evidence>
<gene>
    <name evidence="7" type="ORF">STCU_05844</name>
    <name evidence="6" type="ORF">STCU_06365</name>
    <name evidence="5" type="ORF">STCU_06982</name>
    <name evidence="4" type="ORF">STCU_09040</name>
</gene>
<proteinExistence type="inferred from homology"/>
<dbReference type="EMBL" id="ATMH01006982">
    <property type="protein sequence ID" value="EPY24832.1"/>
    <property type="molecule type" value="Genomic_DNA"/>
</dbReference>
<comment type="similarity">
    <text evidence="1">Belongs to the short-chain dehydrogenases/reductases (SDR) family.</text>
</comment>
<evidence type="ECO:0000313" key="8">
    <source>
        <dbReference type="Proteomes" id="UP000015354"/>
    </source>
</evidence>
<dbReference type="InterPro" id="IPR014058">
    <property type="entry name" value="Pteridine_reductase"/>
</dbReference>
<organism evidence="6 8">
    <name type="scientific">Strigomonas culicis</name>
    <dbReference type="NCBI Taxonomy" id="28005"/>
    <lineage>
        <taxon>Eukaryota</taxon>
        <taxon>Discoba</taxon>
        <taxon>Euglenozoa</taxon>
        <taxon>Kinetoplastea</taxon>
        <taxon>Metakinetoplastina</taxon>
        <taxon>Trypanosomatida</taxon>
        <taxon>Trypanosomatidae</taxon>
        <taxon>Strigomonadinae</taxon>
        <taxon>Strigomonas</taxon>
    </lineage>
</organism>
<keyword evidence="8" id="KW-1185">Reference proteome</keyword>
<protein>
    <submittedName>
        <fullName evidence="6">Pteridine reductase</fullName>
    </submittedName>
</protein>
<feature type="active site" description="Proton acceptor" evidence="3">
    <location>
        <position position="173"/>
    </location>
</feature>
<dbReference type="PRINTS" id="PR00081">
    <property type="entry name" value="GDHRDH"/>
</dbReference>
<accession>S9U5D7</accession>